<keyword evidence="2" id="KW-1185">Reference proteome</keyword>
<organism evidence="1 2">
    <name type="scientific">Paramuricea clavata</name>
    <name type="common">Red gorgonian</name>
    <name type="synonym">Violescent sea-whip</name>
    <dbReference type="NCBI Taxonomy" id="317549"/>
    <lineage>
        <taxon>Eukaryota</taxon>
        <taxon>Metazoa</taxon>
        <taxon>Cnidaria</taxon>
        <taxon>Anthozoa</taxon>
        <taxon>Octocorallia</taxon>
        <taxon>Malacalcyonacea</taxon>
        <taxon>Plexauridae</taxon>
        <taxon>Paramuricea</taxon>
    </lineage>
</organism>
<evidence type="ECO:0000313" key="1">
    <source>
        <dbReference type="EMBL" id="CAB4009450.1"/>
    </source>
</evidence>
<name>A0A7D9IMF7_PARCT</name>
<dbReference type="EMBL" id="CACRXK020006456">
    <property type="protein sequence ID" value="CAB4009450.1"/>
    <property type="molecule type" value="Genomic_DNA"/>
</dbReference>
<proteinExistence type="predicted"/>
<dbReference type="AlphaFoldDB" id="A0A7D9IMF7"/>
<comment type="caution">
    <text evidence="1">The sequence shown here is derived from an EMBL/GenBank/DDBJ whole genome shotgun (WGS) entry which is preliminary data.</text>
</comment>
<gene>
    <name evidence="1" type="ORF">PACLA_8A007510</name>
</gene>
<dbReference type="Proteomes" id="UP001152795">
    <property type="component" value="Unassembled WGS sequence"/>
</dbReference>
<evidence type="ECO:0000313" key="2">
    <source>
        <dbReference type="Proteomes" id="UP001152795"/>
    </source>
</evidence>
<protein>
    <submittedName>
        <fullName evidence="1">Uncharacterized protein</fullName>
    </submittedName>
</protein>
<sequence length="270" mass="30555">MTSENLKNTPCKLVSVPGCFVCSTDVENVKYRTKIVGRTRELLENVCDILCIAKEEVPCDKYLCRSCLRQVNKCTKLQQEIEDCKSHLKKVYLSENERFKRCFIPTDAETYPQTAPSKKSARPSTINNVEPKNLVLKGTNFQMSKLHIEIKIQCKNATKDLSGVPNQRASELSSSVSFNNKDLPGAICEVQISVVYESSTKITTLKPELHPLGKALARKSSNKSIVEAVMDNPELKDYVYEYVCKKVFEECKRICSKKQSIMRKPTKLVS</sequence>
<reference evidence="1" key="1">
    <citation type="submission" date="2020-04" db="EMBL/GenBank/DDBJ databases">
        <authorList>
            <person name="Alioto T."/>
            <person name="Alioto T."/>
            <person name="Gomez Garrido J."/>
        </authorList>
    </citation>
    <scope>NUCLEOTIDE SEQUENCE</scope>
    <source>
        <strain evidence="1">A484AB</strain>
    </source>
</reference>
<accession>A0A7D9IMF7</accession>